<dbReference type="EMBL" id="JACHOT010000011">
    <property type="protein sequence ID" value="MBB4653201.1"/>
    <property type="molecule type" value="Genomic_DNA"/>
</dbReference>
<organism evidence="1 2">
    <name type="scientific">Aminobacter niigataensis</name>
    <dbReference type="NCBI Taxonomy" id="83265"/>
    <lineage>
        <taxon>Bacteria</taxon>
        <taxon>Pseudomonadati</taxon>
        <taxon>Pseudomonadota</taxon>
        <taxon>Alphaproteobacteria</taxon>
        <taxon>Hyphomicrobiales</taxon>
        <taxon>Phyllobacteriaceae</taxon>
        <taxon>Aminobacter</taxon>
    </lineage>
</organism>
<protein>
    <recommendedName>
        <fullName evidence="3">UrcA family protein</fullName>
    </recommendedName>
</protein>
<proteinExistence type="predicted"/>
<evidence type="ECO:0000313" key="1">
    <source>
        <dbReference type="EMBL" id="MBB4653201.1"/>
    </source>
</evidence>
<keyword evidence="2" id="KW-1185">Reference proteome</keyword>
<evidence type="ECO:0008006" key="3">
    <source>
        <dbReference type="Google" id="ProtNLM"/>
    </source>
</evidence>
<comment type="caution">
    <text evidence="1">The sequence shown here is derived from an EMBL/GenBank/DDBJ whole genome shotgun (WGS) entry which is preliminary data.</text>
</comment>
<name>A0ABR6L8Q5_9HYPH</name>
<reference evidence="1 2" key="1">
    <citation type="submission" date="2020-08" db="EMBL/GenBank/DDBJ databases">
        <title>Genomic Encyclopedia of Type Strains, Phase IV (KMG-IV): sequencing the most valuable type-strain genomes for metagenomic binning, comparative biology and taxonomic classification.</title>
        <authorList>
            <person name="Goeker M."/>
        </authorList>
    </citation>
    <scope>NUCLEOTIDE SEQUENCE [LARGE SCALE GENOMIC DNA]</scope>
    <source>
        <strain evidence="1 2">DSM 7050</strain>
    </source>
</reference>
<accession>A0ABR6L8Q5</accession>
<dbReference type="RefSeq" id="WP_183264572.1">
    <property type="nucleotide sequence ID" value="NZ_BAAAVZ010000020.1"/>
</dbReference>
<dbReference type="Proteomes" id="UP000539538">
    <property type="component" value="Unassembled WGS sequence"/>
</dbReference>
<gene>
    <name evidence="1" type="ORF">GGQ99_004986</name>
</gene>
<evidence type="ECO:0000313" key="2">
    <source>
        <dbReference type="Proteomes" id="UP000539538"/>
    </source>
</evidence>
<sequence length="124" mass="13461">MTRLYLAAIIILTANTAAWSQMMPLRGGRAPDGYISLSSNITISMPFDKSQDIEAQQKAAMESVYRMIKNSCELVVDAFAESCEITGVSSNVNMSNRNDREMSVTVSGQVQMVAKPRAVAAPNP</sequence>